<dbReference type="Proteomes" id="UP001221519">
    <property type="component" value="Chromosome"/>
</dbReference>
<keyword evidence="6" id="KW-1185">Reference proteome</keyword>
<keyword evidence="2" id="KW-0560">Oxidoreductase</keyword>
<dbReference type="PROSITE" id="PS00061">
    <property type="entry name" value="ADH_SHORT"/>
    <property type="match status" value="1"/>
</dbReference>
<dbReference type="AlphaFoldDB" id="A0AAX3MSQ5"/>
<protein>
    <submittedName>
        <fullName evidence="3">SDR family NAD(P)-dependent oxidoreductase</fullName>
    </submittedName>
</protein>
<reference evidence="3 6" key="1">
    <citation type="submission" date="2023-02" db="EMBL/GenBank/DDBJ databases">
        <title>Pathogen: clinical or host-associated sample.</title>
        <authorList>
            <person name="Hergert J."/>
            <person name="Casey R."/>
            <person name="Wagner J."/>
            <person name="Young E.L."/>
            <person name="Oakeson K.F."/>
        </authorList>
    </citation>
    <scope>NUCLEOTIDE SEQUENCE</scope>
    <source>
        <strain evidence="4 6">2022CK-00829</strain>
        <strain evidence="3">2022CK-00830</strain>
    </source>
</reference>
<proteinExistence type="inferred from homology"/>
<dbReference type="PRINTS" id="PR00081">
    <property type="entry name" value="GDHRDH"/>
</dbReference>
<gene>
    <name evidence="3" type="ORF">PUW23_13815</name>
    <name evidence="4" type="ORF">PUW25_13560</name>
</gene>
<accession>A0AAX3MSQ5</accession>
<evidence type="ECO:0000313" key="5">
    <source>
        <dbReference type="Proteomes" id="UP001220962"/>
    </source>
</evidence>
<dbReference type="PANTHER" id="PTHR42760">
    <property type="entry name" value="SHORT-CHAIN DEHYDROGENASES/REDUCTASES FAMILY MEMBER"/>
    <property type="match status" value="1"/>
</dbReference>
<sequence length="246" mass="25965">MDRMKGKVALITGAGSGIGKATAILLAKEGANVILTDIRTDHLKNAVTEIEAFQGEAVAIEHNVSEEAEWHTVIQKSVDTYGTIDVLVNSAGISSKFTDTLEDWNRLLDINLTGSYLGMKHVIDLMRKGKGGAIVNIASLAGLVGGGFNGYAASKGGIRAISRAAAVDFAKDNIRVNSIYPGIIITPMTDGILYVEELKRKFEESIPLPRFGAPQDIANGVLYLASDEAAFVTGAELVIDGGTTAS</sequence>
<dbReference type="InterPro" id="IPR002347">
    <property type="entry name" value="SDR_fam"/>
</dbReference>
<dbReference type="Proteomes" id="UP001220962">
    <property type="component" value="Chromosome"/>
</dbReference>
<dbReference type="NCBIfam" id="NF005559">
    <property type="entry name" value="PRK07231.1"/>
    <property type="match status" value="1"/>
</dbReference>
<dbReference type="FunFam" id="3.40.50.720:FF:000084">
    <property type="entry name" value="Short-chain dehydrogenase reductase"/>
    <property type="match status" value="1"/>
</dbReference>
<evidence type="ECO:0000313" key="4">
    <source>
        <dbReference type="EMBL" id="WDI00331.1"/>
    </source>
</evidence>
<dbReference type="EMBL" id="CP118108">
    <property type="protein sequence ID" value="WDI00331.1"/>
    <property type="molecule type" value="Genomic_DNA"/>
</dbReference>
<name>A0AAX3MSQ5_9BACL</name>
<dbReference type="RefSeq" id="WP_047911926.1">
    <property type="nucleotide sequence ID" value="NZ_CP118101.1"/>
</dbReference>
<dbReference type="Gene3D" id="3.40.50.720">
    <property type="entry name" value="NAD(P)-binding Rossmann-like Domain"/>
    <property type="match status" value="1"/>
</dbReference>
<dbReference type="PANTHER" id="PTHR42760:SF133">
    <property type="entry name" value="3-OXOACYL-[ACYL-CARRIER-PROTEIN] REDUCTASE"/>
    <property type="match status" value="1"/>
</dbReference>
<dbReference type="Pfam" id="PF13561">
    <property type="entry name" value="adh_short_C2"/>
    <property type="match status" value="1"/>
</dbReference>
<dbReference type="InterPro" id="IPR020904">
    <property type="entry name" value="Sc_DH/Rdtase_CS"/>
</dbReference>
<evidence type="ECO:0000256" key="1">
    <source>
        <dbReference type="ARBA" id="ARBA00006484"/>
    </source>
</evidence>
<organism evidence="3 5">
    <name type="scientific">Paenibacillus urinalis</name>
    <dbReference type="NCBI Taxonomy" id="521520"/>
    <lineage>
        <taxon>Bacteria</taxon>
        <taxon>Bacillati</taxon>
        <taxon>Bacillota</taxon>
        <taxon>Bacilli</taxon>
        <taxon>Bacillales</taxon>
        <taxon>Paenibacillaceae</taxon>
        <taxon>Paenibacillus</taxon>
    </lineage>
</organism>
<comment type="similarity">
    <text evidence="1">Belongs to the short-chain dehydrogenases/reductases (SDR) family.</text>
</comment>
<evidence type="ECO:0000313" key="3">
    <source>
        <dbReference type="EMBL" id="WDH80635.1"/>
    </source>
</evidence>
<dbReference type="EMBL" id="CP118101">
    <property type="protein sequence ID" value="WDH80635.1"/>
    <property type="molecule type" value="Genomic_DNA"/>
</dbReference>
<dbReference type="GO" id="GO:0008206">
    <property type="term" value="P:bile acid metabolic process"/>
    <property type="evidence" value="ECO:0007669"/>
    <property type="project" value="UniProtKB-ARBA"/>
</dbReference>
<dbReference type="GO" id="GO:0016616">
    <property type="term" value="F:oxidoreductase activity, acting on the CH-OH group of donors, NAD or NADP as acceptor"/>
    <property type="evidence" value="ECO:0007669"/>
    <property type="project" value="TreeGrafter"/>
</dbReference>
<dbReference type="InterPro" id="IPR036291">
    <property type="entry name" value="NAD(P)-bd_dom_sf"/>
</dbReference>
<evidence type="ECO:0000256" key="2">
    <source>
        <dbReference type="ARBA" id="ARBA00023002"/>
    </source>
</evidence>
<evidence type="ECO:0000313" key="6">
    <source>
        <dbReference type="Proteomes" id="UP001221519"/>
    </source>
</evidence>
<dbReference type="PRINTS" id="PR00080">
    <property type="entry name" value="SDRFAMILY"/>
</dbReference>
<dbReference type="SUPFAM" id="SSF51735">
    <property type="entry name" value="NAD(P)-binding Rossmann-fold domains"/>
    <property type="match status" value="1"/>
</dbReference>